<dbReference type="AlphaFoldDB" id="A0A0E9SGJ1"/>
<proteinExistence type="predicted"/>
<sequence>MCVSLKGPMEGFRFVYFCFLLKR</sequence>
<reference evidence="1" key="2">
    <citation type="journal article" date="2015" name="Fish Shellfish Immunol.">
        <title>Early steps in the European eel (Anguilla anguilla)-Vibrio vulnificus interaction in the gills: Role of the RtxA13 toxin.</title>
        <authorList>
            <person name="Callol A."/>
            <person name="Pajuelo D."/>
            <person name="Ebbesson L."/>
            <person name="Teles M."/>
            <person name="MacKenzie S."/>
            <person name="Amaro C."/>
        </authorList>
    </citation>
    <scope>NUCLEOTIDE SEQUENCE</scope>
</reference>
<organism evidence="1">
    <name type="scientific">Anguilla anguilla</name>
    <name type="common">European freshwater eel</name>
    <name type="synonym">Muraena anguilla</name>
    <dbReference type="NCBI Taxonomy" id="7936"/>
    <lineage>
        <taxon>Eukaryota</taxon>
        <taxon>Metazoa</taxon>
        <taxon>Chordata</taxon>
        <taxon>Craniata</taxon>
        <taxon>Vertebrata</taxon>
        <taxon>Euteleostomi</taxon>
        <taxon>Actinopterygii</taxon>
        <taxon>Neopterygii</taxon>
        <taxon>Teleostei</taxon>
        <taxon>Anguilliformes</taxon>
        <taxon>Anguillidae</taxon>
        <taxon>Anguilla</taxon>
    </lineage>
</organism>
<evidence type="ECO:0000313" key="1">
    <source>
        <dbReference type="EMBL" id="JAH39633.1"/>
    </source>
</evidence>
<protein>
    <submittedName>
        <fullName evidence="1">Uncharacterized protein</fullName>
    </submittedName>
</protein>
<dbReference type="EMBL" id="GBXM01068944">
    <property type="protein sequence ID" value="JAH39633.1"/>
    <property type="molecule type" value="Transcribed_RNA"/>
</dbReference>
<name>A0A0E9SGJ1_ANGAN</name>
<reference evidence="1" key="1">
    <citation type="submission" date="2014-11" db="EMBL/GenBank/DDBJ databases">
        <authorList>
            <person name="Amaro Gonzalez C."/>
        </authorList>
    </citation>
    <scope>NUCLEOTIDE SEQUENCE</scope>
</reference>
<accession>A0A0E9SGJ1</accession>